<gene>
    <name evidence="3" type="ORF">MACK_000419</name>
</gene>
<feature type="compositionally biased region" description="Polar residues" evidence="1">
    <location>
        <begin position="387"/>
        <end position="400"/>
    </location>
</feature>
<feature type="compositionally biased region" description="Gly residues" evidence="1">
    <location>
        <begin position="348"/>
        <end position="358"/>
    </location>
</feature>
<reference evidence="3" key="1">
    <citation type="submission" date="2022-07" db="EMBL/GenBank/DDBJ databases">
        <title>Evaluation of T. orientalis genome assembly methods using nanopore sequencing and analysis of variation between genomes.</title>
        <authorList>
            <person name="Yam J."/>
            <person name="Micallef M.L."/>
            <person name="Liu M."/>
            <person name="Djordjevic S.P."/>
            <person name="Bogema D.R."/>
            <person name="Jenkins C."/>
        </authorList>
    </citation>
    <scope>NUCLEOTIDE SEQUENCE</scope>
    <source>
        <strain evidence="3">Goon Nure</strain>
    </source>
</reference>
<feature type="compositionally biased region" description="Low complexity" evidence="1">
    <location>
        <begin position="93"/>
        <end position="105"/>
    </location>
</feature>
<dbReference type="EMBL" id="CP056069">
    <property type="protein sequence ID" value="UKK00347.2"/>
    <property type="molecule type" value="Genomic_DNA"/>
</dbReference>
<feature type="compositionally biased region" description="Gly residues" evidence="1">
    <location>
        <begin position="271"/>
        <end position="298"/>
    </location>
</feature>
<sequence length="400" mass="40731">MISPLCSRNVICLLTTSKLLLWLHNTIQITLYLLDNTKIDVGDFQIIALYLDIMLQFPSQSKSGGSTARTGQTSNQPAGSQVASGTASRTAGQSSSQPSSQQSKSYTETSGPDGSASRSSEADGSSATPPASSAGDGSSVKTNQDNVDINLFGKDPKNPNETVELNDQHYDLNNLGGGSRKDYDFKAEVKCTLIKMDGKELWKHGEHKCQDYPTCISYTNQSSIVVYLGNGSLRYGKDSEGTWKFELANNLKTSGDGTPDPSSQGQTGTDQSGGGKTGTHGSGGTGTGGSGTGSGEGTGTNEDGTGTGGGDGSRTGDGGSTGSGEDGSGSPSGGSSYTGKEGEDVTSGGSGSPSGGQDPGTKTGAADTEVQEKTNKSSSSKKKSSSGGFSWFTSCCSKSS</sequence>
<organism evidence="3 4">
    <name type="scientific">Theileria orientalis</name>
    <dbReference type="NCBI Taxonomy" id="68886"/>
    <lineage>
        <taxon>Eukaryota</taxon>
        <taxon>Sar</taxon>
        <taxon>Alveolata</taxon>
        <taxon>Apicomplexa</taxon>
        <taxon>Aconoidasida</taxon>
        <taxon>Piroplasmida</taxon>
        <taxon>Theileriidae</taxon>
        <taxon>Theileria</taxon>
    </lineage>
</organism>
<evidence type="ECO:0008006" key="5">
    <source>
        <dbReference type="Google" id="ProtNLM"/>
    </source>
</evidence>
<accession>A0A976QUC4</accession>
<evidence type="ECO:0000256" key="1">
    <source>
        <dbReference type="SAM" id="MobiDB-lite"/>
    </source>
</evidence>
<feature type="region of interest" description="Disordered" evidence="1">
    <location>
        <begin position="61"/>
        <end position="160"/>
    </location>
</feature>
<proteinExistence type="predicted"/>
<feature type="compositionally biased region" description="Low complexity" evidence="1">
    <location>
        <begin position="113"/>
        <end position="139"/>
    </location>
</feature>
<feature type="compositionally biased region" description="Gly residues" evidence="1">
    <location>
        <begin position="305"/>
        <end position="332"/>
    </location>
</feature>
<evidence type="ECO:0000313" key="4">
    <source>
        <dbReference type="Proteomes" id="UP000244811"/>
    </source>
</evidence>
<evidence type="ECO:0000256" key="2">
    <source>
        <dbReference type="SAM" id="SignalP"/>
    </source>
</evidence>
<feature type="region of interest" description="Disordered" evidence="1">
    <location>
        <begin position="250"/>
        <end position="400"/>
    </location>
</feature>
<feature type="chain" id="PRO_5037377408" description="SfiI-subtelomeric related protein family member" evidence="2">
    <location>
        <begin position="29"/>
        <end position="400"/>
    </location>
</feature>
<feature type="compositionally biased region" description="Polar residues" evidence="1">
    <location>
        <begin position="61"/>
        <end position="92"/>
    </location>
</feature>
<dbReference type="Proteomes" id="UP000244811">
    <property type="component" value="Chromosome 1"/>
</dbReference>
<dbReference type="InterPro" id="IPR007480">
    <property type="entry name" value="DUF529"/>
</dbReference>
<feature type="signal peptide" evidence="2">
    <location>
        <begin position="1"/>
        <end position="28"/>
    </location>
</feature>
<protein>
    <recommendedName>
        <fullName evidence="5">SfiI-subtelomeric related protein family member</fullName>
    </recommendedName>
</protein>
<name>A0A976QUC4_THEOR</name>
<dbReference type="AlphaFoldDB" id="A0A976QUC4"/>
<evidence type="ECO:0000313" key="3">
    <source>
        <dbReference type="EMBL" id="UKK00347.2"/>
    </source>
</evidence>
<dbReference type="Pfam" id="PF04385">
    <property type="entry name" value="FAINT"/>
    <property type="match status" value="1"/>
</dbReference>
<keyword evidence="2" id="KW-0732">Signal</keyword>